<dbReference type="InterPro" id="IPR001041">
    <property type="entry name" value="2Fe-2S_ferredoxin-type"/>
</dbReference>
<dbReference type="EMBL" id="CP155573">
    <property type="protein sequence ID" value="XFO65708.1"/>
    <property type="molecule type" value="Genomic_DNA"/>
</dbReference>
<reference evidence="7" key="1">
    <citation type="submission" date="2024-05" db="EMBL/GenBank/DDBJ databases">
        <title>Isolation and characterization of Sporomusa carbonis sp. nov., a carboxydotrophic hydrogenogen in the genus of Sporomusa isolated from a charcoal burning pile.</title>
        <authorList>
            <person name="Boeer T."/>
            <person name="Rosenbaum F."/>
            <person name="Eysell L."/>
            <person name="Mueller V."/>
            <person name="Daniel R."/>
            <person name="Poehlein A."/>
        </authorList>
    </citation>
    <scope>NUCLEOTIDE SEQUENCE [LARGE SCALE GENOMIC DNA]</scope>
    <source>
        <strain evidence="7">DSM 10669</strain>
    </source>
</reference>
<proteinExistence type="predicted"/>
<keyword evidence="4" id="KW-0408">Iron</keyword>
<keyword evidence="8" id="KW-1185">Reference proteome</keyword>
<evidence type="ECO:0000313" key="8">
    <source>
        <dbReference type="Proteomes" id="UP000216752"/>
    </source>
</evidence>
<sequence length="164" mass="17151">MAVAKTLIEFTLNGRKIKAEVAADRLLIDLLRDDLGLTGTKKGCGVGECGACTVILDGKAVDSCLVLALVVDGCNITTIEGLANNGVLHPLQQSFIDHGAVQCGFCTPGMILSAKALLDENPEPTRDEIKVAMSGNVCRCTGYKKIVEAVAAVSEGCKGECCHE</sequence>
<organism evidence="7 8">
    <name type="scientific">Sporomusa silvacetica DSM 10669</name>
    <dbReference type="NCBI Taxonomy" id="1123289"/>
    <lineage>
        <taxon>Bacteria</taxon>
        <taxon>Bacillati</taxon>
        <taxon>Bacillota</taxon>
        <taxon>Negativicutes</taxon>
        <taxon>Selenomonadales</taxon>
        <taxon>Sporomusaceae</taxon>
        <taxon>Sporomusa</taxon>
    </lineage>
</organism>
<dbReference type="InterPro" id="IPR036010">
    <property type="entry name" value="2Fe-2S_ferredoxin-like_sf"/>
</dbReference>
<dbReference type="Gene3D" id="1.10.150.120">
    <property type="entry name" value="[2Fe-2S]-binding domain"/>
    <property type="match status" value="1"/>
</dbReference>
<protein>
    <submittedName>
        <fullName evidence="7">Nicotinate dehydrogenase small FeS subunit</fullName>
        <ecNumber evidence="7">1.17.1.5</ecNumber>
    </submittedName>
</protein>
<dbReference type="Proteomes" id="UP000216752">
    <property type="component" value="Chromosome"/>
</dbReference>
<dbReference type="InterPro" id="IPR012675">
    <property type="entry name" value="Beta-grasp_dom_sf"/>
</dbReference>
<accession>A0ABZ3IJX3</accession>
<gene>
    <name evidence="7" type="primary">ndhS_2</name>
    <name evidence="7" type="ORF">SPSIL_018480</name>
</gene>
<evidence type="ECO:0000259" key="6">
    <source>
        <dbReference type="PROSITE" id="PS51085"/>
    </source>
</evidence>
<keyword evidence="3 7" id="KW-0560">Oxidoreductase</keyword>
<dbReference type="Pfam" id="PF01799">
    <property type="entry name" value="Fer2_2"/>
    <property type="match status" value="1"/>
</dbReference>
<dbReference type="RefSeq" id="WP_169717777.1">
    <property type="nucleotide sequence ID" value="NZ_CP155573.1"/>
</dbReference>
<dbReference type="GO" id="GO:0050138">
    <property type="term" value="F:nicotinate dehydrogenase activity"/>
    <property type="evidence" value="ECO:0007669"/>
    <property type="project" value="UniProtKB-EC"/>
</dbReference>
<keyword evidence="1" id="KW-0001">2Fe-2S</keyword>
<dbReference type="SUPFAM" id="SSF47741">
    <property type="entry name" value="CO dehydrogenase ISP C-domain like"/>
    <property type="match status" value="1"/>
</dbReference>
<evidence type="ECO:0000313" key="7">
    <source>
        <dbReference type="EMBL" id="XFO65708.1"/>
    </source>
</evidence>
<keyword evidence="5" id="KW-0411">Iron-sulfur</keyword>
<evidence type="ECO:0000256" key="5">
    <source>
        <dbReference type="ARBA" id="ARBA00023014"/>
    </source>
</evidence>
<dbReference type="SUPFAM" id="SSF54292">
    <property type="entry name" value="2Fe-2S ferredoxin-like"/>
    <property type="match status" value="1"/>
</dbReference>
<dbReference type="InterPro" id="IPR002888">
    <property type="entry name" value="2Fe-2S-bd"/>
</dbReference>
<dbReference type="PANTHER" id="PTHR44379:SF8">
    <property type="entry name" value="XANTHINE DEHYDROGENASE IRON-SULFUR-BINDING SUBUNIT XDHC-RELATED"/>
    <property type="match status" value="1"/>
</dbReference>
<dbReference type="Pfam" id="PF00111">
    <property type="entry name" value="Fer2"/>
    <property type="match status" value="1"/>
</dbReference>
<evidence type="ECO:0000256" key="4">
    <source>
        <dbReference type="ARBA" id="ARBA00023004"/>
    </source>
</evidence>
<dbReference type="EC" id="1.17.1.5" evidence="7"/>
<evidence type="ECO:0000256" key="1">
    <source>
        <dbReference type="ARBA" id="ARBA00022714"/>
    </source>
</evidence>
<dbReference type="InterPro" id="IPR006058">
    <property type="entry name" value="2Fe2S_fd_BS"/>
</dbReference>
<dbReference type="Gene3D" id="3.10.20.30">
    <property type="match status" value="1"/>
</dbReference>
<dbReference type="PROSITE" id="PS00197">
    <property type="entry name" value="2FE2S_FER_1"/>
    <property type="match status" value="1"/>
</dbReference>
<dbReference type="PROSITE" id="PS51085">
    <property type="entry name" value="2FE2S_FER_2"/>
    <property type="match status" value="1"/>
</dbReference>
<evidence type="ECO:0000256" key="2">
    <source>
        <dbReference type="ARBA" id="ARBA00022723"/>
    </source>
</evidence>
<dbReference type="InterPro" id="IPR036884">
    <property type="entry name" value="2Fe-2S-bd_dom_sf"/>
</dbReference>
<dbReference type="InterPro" id="IPR051452">
    <property type="entry name" value="Diverse_Oxidoreductases"/>
</dbReference>
<evidence type="ECO:0000256" key="3">
    <source>
        <dbReference type="ARBA" id="ARBA00023002"/>
    </source>
</evidence>
<keyword evidence="2" id="KW-0479">Metal-binding</keyword>
<dbReference type="PANTHER" id="PTHR44379">
    <property type="entry name" value="OXIDOREDUCTASE WITH IRON-SULFUR SUBUNIT"/>
    <property type="match status" value="1"/>
</dbReference>
<name>A0ABZ3IJX3_9FIRM</name>
<feature type="domain" description="2Fe-2S ferredoxin-type" evidence="6">
    <location>
        <begin position="6"/>
        <end position="82"/>
    </location>
</feature>